<feature type="domain" description="Novel STAND NTPase 5" evidence="1">
    <location>
        <begin position="100"/>
        <end position="228"/>
    </location>
</feature>
<proteinExistence type="predicted"/>
<evidence type="ECO:0000313" key="2">
    <source>
        <dbReference type="EMBL" id="ESL02637.1"/>
    </source>
</evidence>
<dbReference type="Pfam" id="PF25199">
    <property type="entry name" value="nSTAND_NTPase5"/>
    <property type="match status" value="1"/>
</dbReference>
<dbReference type="InterPro" id="IPR027417">
    <property type="entry name" value="P-loop_NTPase"/>
</dbReference>
<keyword evidence="3" id="KW-1185">Reference proteome</keyword>
<evidence type="ECO:0000313" key="3">
    <source>
        <dbReference type="Proteomes" id="UP000018227"/>
    </source>
</evidence>
<name>V2Y3J1_9FIRM</name>
<comment type="caution">
    <text evidence="2">The sequence shown here is derived from an EMBL/GenBank/DDBJ whole genome shotgun (WGS) entry which is preliminary data.</text>
</comment>
<organism evidence="2 3">
    <name type="scientific">Catonella morbi ATCC 51271</name>
    <dbReference type="NCBI Taxonomy" id="592026"/>
    <lineage>
        <taxon>Bacteria</taxon>
        <taxon>Bacillati</taxon>
        <taxon>Bacillota</taxon>
        <taxon>Clostridia</taxon>
        <taxon>Lachnospirales</taxon>
        <taxon>Lachnospiraceae</taxon>
        <taxon>Catonella</taxon>
    </lineage>
</organism>
<dbReference type="EMBL" id="ACIL03000013">
    <property type="protein sequence ID" value="ESL02637.1"/>
    <property type="molecule type" value="Genomic_DNA"/>
</dbReference>
<reference evidence="2 3" key="1">
    <citation type="submission" date="2013-06" db="EMBL/GenBank/DDBJ databases">
        <authorList>
            <person name="Weinstock G."/>
            <person name="Sodergren E."/>
            <person name="Clifton S."/>
            <person name="Fulton L."/>
            <person name="Fulton B."/>
            <person name="Courtney L."/>
            <person name="Fronick C."/>
            <person name="Harrison M."/>
            <person name="Strong C."/>
            <person name="Farmer C."/>
            <person name="Delahaunty K."/>
            <person name="Markovic C."/>
            <person name="Hall O."/>
            <person name="Minx P."/>
            <person name="Tomlinson C."/>
            <person name="Mitreva M."/>
            <person name="Nelson J."/>
            <person name="Hou S."/>
            <person name="Wollam A."/>
            <person name="Pepin K.H."/>
            <person name="Johnson M."/>
            <person name="Bhonagiri V."/>
            <person name="Nash W.E."/>
            <person name="Warren W."/>
            <person name="Chinwalla A."/>
            <person name="Mardis E.R."/>
            <person name="Wilson R.K."/>
        </authorList>
    </citation>
    <scope>NUCLEOTIDE SEQUENCE [LARGE SCALE GENOMIC DNA]</scope>
    <source>
        <strain evidence="2 3">ATCC 51271</strain>
    </source>
</reference>
<dbReference type="STRING" id="592026.GCWU0000282_001507"/>
<dbReference type="Proteomes" id="UP000018227">
    <property type="component" value="Unassembled WGS sequence"/>
</dbReference>
<gene>
    <name evidence="2" type="ORF">GCWU0000282_001507</name>
</gene>
<sequence length="471" mass="55253">MSDNNTLDIICNSEAFAKGKTQKWIVVYPSEENKQYIEDYEEQGFNIIEADTMDLIEYLHKMPFTKKNISSSNLKYEDHFPKNYVSEKLKKFSVRRPVVDFFSGAEPQISDILSNNVCRISYFNEVVNRIITNDTVLITGIPGCGKSTLLLQLAFSDEIDGKKFWFSNITKQEAERLKQLLINEKQQVFVFIDNLSNNMDAFKQLRDSTSINLVVAERTLNFDYIKRSFNIDSHEIIDISNLCQEDIQLICKSMNRPSVDALKLSSSNENVSLLEIVFYAVTDTLIVDRINVYINDLRMFEDDKLNIDLLELFTLINYTSYCGVPCSMDMLIFYFEEDINEYKDILYALEKMTKIIVEADSENEDFECQDYLVMRSKLFAEKSIKLIDKITMKKVLNQFWDNINPHIIYRFDVMKRKAYDTDITTKIFNVKEGQEFYEKIISIDKTPFVKHQYAIFLLRKKKFDLAWNEID</sequence>
<dbReference type="AlphaFoldDB" id="V2Y3J1"/>
<dbReference type="eggNOG" id="ENOG502ZAMR">
    <property type="taxonomic scope" value="Bacteria"/>
</dbReference>
<protein>
    <recommendedName>
        <fullName evidence="1">Novel STAND NTPase 5 domain-containing protein</fullName>
    </recommendedName>
</protein>
<dbReference type="CDD" id="cd01120">
    <property type="entry name" value="RecA-like_superfamily"/>
    <property type="match status" value="1"/>
</dbReference>
<dbReference type="Gene3D" id="3.40.50.300">
    <property type="entry name" value="P-loop containing nucleotide triphosphate hydrolases"/>
    <property type="match status" value="1"/>
</dbReference>
<dbReference type="RefSeq" id="WP_023354379.1">
    <property type="nucleotide sequence ID" value="NZ_KI535368.1"/>
</dbReference>
<dbReference type="HOGENOM" id="CLU_579638_0_0_9"/>
<accession>V2Y3J1</accession>
<dbReference type="InterPro" id="IPR057574">
    <property type="entry name" value="nSTAND_NTPase5_dom"/>
</dbReference>
<dbReference type="SUPFAM" id="SSF52540">
    <property type="entry name" value="P-loop containing nucleoside triphosphate hydrolases"/>
    <property type="match status" value="1"/>
</dbReference>
<evidence type="ECO:0000259" key="1">
    <source>
        <dbReference type="Pfam" id="PF25199"/>
    </source>
</evidence>